<evidence type="ECO:0000256" key="2">
    <source>
        <dbReference type="ARBA" id="ARBA00022490"/>
    </source>
</evidence>
<feature type="active site" description="Proton donor" evidence="8">
    <location>
        <position position="15"/>
    </location>
</feature>
<feature type="binding site" evidence="9">
    <location>
        <begin position="55"/>
        <end position="58"/>
    </location>
    <ligand>
        <name>substrate</name>
    </ligand>
</feature>
<feature type="binding site" evidence="11">
    <location>
        <position position="96"/>
    </location>
    <ligand>
        <name>Zn(2+)</name>
        <dbReference type="ChEBI" id="CHEBI:29105"/>
    </ligand>
</feature>
<dbReference type="CDD" id="cd07503">
    <property type="entry name" value="HAD_HisB-N"/>
    <property type="match status" value="1"/>
</dbReference>
<evidence type="ECO:0000256" key="9">
    <source>
        <dbReference type="PIRSR" id="PIRSR004682-2"/>
    </source>
</evidence>
<feature type="binding site" evidence="11">
    <location>
        <position position="94"/>
    </location>
    <ligand>
        <name>Zn(2+)</name>
        <dbReference type="ChEBI" id="CHEBI:29105"/>
    </ligand>
</feature>
<evidence type="ECO:0000256" key="4">
    <source>
        <dbReference type="ARBA" id="ARBA00022801"/>
    </source>
</evidence>
<feature type="binding site" evidence="9">
    <location>
        <begin position="21"/>
        <end position="24"/>
    </location>
    <ligand>
        <name>substrate</name>
    </ligand>
</feature>
<feature type="active site" description="Proton donor" evidence="8">
    <location>
        <position position="13"/>
    </location>
</feature>
<keyword evidence="5 7" id="KW-0119">Carbohydrate metabolism</keyword>
<comment type="subcellular location">
    <subcellularLocation>
        <location evidence="1 7">Cytoplasm</location>
    </subcellularLocation>
</comment>
<comment type="cofactor">
    <cofactor evidence="11">
        <name>Zn(2+)</name>
        <dbReference type="ChEBI" id="CHEBI:29105"/>
    </cofactor>
</comment>
<dbReference type="GO" id="GO:0016791">
    <property type="term" value="F:phosphatase activity"/>
    <property type="evidence" value="ECO:0007669"/>
    <property type="project" value="InterPro"/>
</dbReference>
<evidence type="ECO:0000313" key="13">
    <source>
        <dbReference type="Proteomes" id="UP000265926"/>
    </source>
</evidence>
<feature type="binding site" evidence="9">
    <location>
        <position position="134"/>
    </location>
    <ligand>
        <name>substrate</name>
    </ligand>
</feature>
<evidence type="ECO:0000256" key="11">
    <source>
        <dbReference type="PIRSR" id="PIRSR004682-4"/>
    </source>
</evidence>
<dbReference type="SUPFAM" id="SSF56784">
    <property type="entry name" value="HAD-like"/>
    <property type="match status" value="1"/>
</dbReference>
<feature type="binding site" evidence="11">
    <location>
        <position position="13"/>
    </location>
    <ligand>
        <name>Mg(2+)</name>
        <dbReference type="ChEBI" id="CHEBI:18420"/>
    </ligand>
</feature>
<dbReference type="OrthoDB" id="9803871at2"/>
<dbReference type="Pfam" id="PF13242">
    <property type="entry name" value="Hydrolase_like"/>
    <property type="match status" value="1"/>
</dbReference>
<comment type="caution">
    <text evidence="12">The sequence shown here is derived from an EMBL/GenBank/DDBJ whole genome shotgun (WGS) entry which is preliminary data.</text>
</comment>
<feature type="binding site" evidence="11">
    <location>
        <position position="106"/>
    </location>
    <ligand>
        <name>Zn(2+)</name>
        <dbReference type="ChEBI" id="CHEBI:29105"/>
    </ligand>
</feature>
<dbReference type="EMBL" id="QWGR01000017">
    <property type="protein sequence ID" value="RIJ46086.1"/>
    <property type="molecule type" value="Genomic_DNA"/>
</dbReference>
<feature type="binding site" evidence="11">
    <location>
        <position position="15"/>
    </location>
    <ligand>
        <name>Mg(2+)</name>
        <dbReference type="ChEBI" id="CHEBI:18420"/>
    </ligand>
</feature>
<dbReference type="NCBIfam" id="TIGR01656">
    <property type="entry name" value="Histidinol-ppas"/>
    <property type="match status" value="1"/>
</dbReference>
<reference evidence="12 13" key="1">
    <citation type="submission" date="2018-08" db="EMBL/GenBank/DDBJ databases">
        <title>Pallidiluteibacterium maritimus gen. nov., sp. nov., isolated from coastal sediment.</title>
        <authorList>
            <person name="Zhou L.Y."/>
        </authorList>
    </citation>
    <scope>NUCLEOTIDE SEQUENCE [LARGE SCALE GENOMIC DNA]</scope>
    <source>
        <strain evidence="12 13">XSD2</strain>
    </source>
</reference>
<feature type="site" description="Stabilizes the phosphoryl group" evidence="10">
    <location>
        <position position="55"/>
    </location>
</feature>
<dbReference type="InterPro" id="IPR006549">
    <property type="entry name" value="HAD-SF_hydro_IIIA"/>
</dbReference>
<comment type="similarity">
    <text evidence="7">Belongs to the gmhB family.</text>
</comment>
<keyword evidence="11" id="KW-0862">Zinc</keyword>
<dbReference type="GO" id="GO:0046872">
    <property type="term" value="F:metal ion binding"/>
    <property type="evidence" value="ECO:0007669"/>
    <property type="project" value="UniProtKB-KW"/>
</dbReference>
<feature type="binding site" evidence="11">
    <location>
        <position position="104"/>
    </location>
    <ligand>
        <name>Zn(2+)</name>
        <dbReference type="ChEBI" id="CHEBI:29105"/>
    </ligand>
</feature>
<dbReference type="PANTHER" id="PTHR42891">
    <property type="entry name" value="D-GLYCERO-BETA-D-MANNO-HEPTOSE-1,7-BISPHOSPHATE 7-PHOSPHATASE"/>
    <property type="match status" value="1"/>
</dbReference>
<dbReference type="InterPro" id="IPR006543">
    <property type="entry name" value="Histidinol-phos"/>
</dbReference>
<keyword evidence="4 7" id="KW-0378">Hydrolase</keyword>
<feature type="binding site" evidence="11">
    <location>
        <position position="133"/>
    </location>
    <ligand>
        <name>Mg(2+)</name>
        <dbReference type="ChEBI" id="CHEBI:18420"/>
    </ligand>
</feature>
<keyword evidence="3 11" id="KW-0479">Metal-binding</keyword>
<feature type="site" description="Stabilizes the phosphoryl group" evidence="10">
    <location>
        <position position="108"/>
    </location>
</feature>
<keyword evidence="13" id="KW-1185">Reference proteome</keyword>
<dbReference type="EC" id="3.1.3.-" evidence="7"/>
<dbReference type="PIRSF" id="PIRSF004682">
    <property type="entry name" value="GmhB"/>
    <property type="match status" value="1"/>
</dbReference>
<sequence length="161" mass="18680">MQEKLKRKALFLDRDGTINIDKDYLFRIEDFEFQPGIFDLIRSYSDQDYLIFIITNQSGIARGYYTENDYLQLTQWMTEQLQINGIHVEKVYHCPHHPEITGSCTCRKPKPGLIVQALKEYPIDPERSVLIGDKERDILAGQNAGIGKNLYIQPLLKKGVF</sequence>
<dbReference type="Proteomes" id="UP000265926">
    <property type="component" value="Unassembled WGS sequence"/>
</dbReference>
<feature type="binding site" evidence="11">
    <location>
        <position position="134"/>
    </location>
    <ligand>
        <name>Mg(2+)</name>
        <dbReference type="ChEBI" id="CHEBI:18420"/>
    </ligand>
</feature>
<dbReference type="GO" id="GO:0005737">
    <property type="term" value="C:cytoplasm"/>
    <property type="evidence" value="ECO:0007669"/>
    <property type="project" value="UniProtKB-SubCell"/>
</dbReference>
<organism evidence="12 13">
    <name type="scientific">Maribellus luteus</name>
    <dbReference type="NCBI Taxonomy" id="2305463"/>
    <lineage>
        <taxon>Bacteria</taxon>
        <taxon>Pseudomonadati</taxon>
        <taxon>Bacteroidota</taxon>
        <taxon>Bacteroidia</taxon>
        <taxon>Marinilabiliales</taxon>
        <taxon>Prolixibacteraceae</taxon>
        <taxon>Maribellus</taxon>
    </lineage>
</organism>
<dbReference type="PANTHER" id="PTHR42891:SF1">
    <property type="entry name" value="D-GLYCERO-BETA-D-MANNO-HEPTOSE-1,7-BISPHOSPHATE 7-PHOSPHATASE"/>
    <property type="match status" value="1"/>
</dbReference>
<feature type="site" description="Contributes to substrate recognition" evidence="10">
    <location>
        <position position="107"/>
    </location>
</feature>
<dbReference type="NCBIfam" id="TIGR01662">
    <property type="entry name" value="HAD-SF-IIIA"/>
    <property type="match status" value="1"/>
</dbReference>
<protein>
    <recommendedName>
        <fullName evidence="6 7">D,D-heptose 1,7-bisphosphate phosphatase</fullName>
        <ecNumber evidence="7">3.1.3.-</ecNumber>
    </recommendedName>
</protein>
<feature type="binding site" evidence="9">
    <location>
        <begin position="107"/>
        <end position="108"/>
    </location>
    <ligand>
        <name>substrate</name>
    </ligand>
</feature>
<dbReference type="InterPro" id="IPR004446">
    <property type="entry name" value="Heptose_bisP_phosphatase"/>
</dbReference>
<evidence type="ECO:0000256" key="5">
    <source>
        <dbReference type="ARBA" id="ARBA00023277"/>
    </source>
</evidence>
<gene>
    <name evidence="12" type="ORF">D1614_20380</name>
</gene>
<evidence type="ECO:0000256" key="6">
    <source>
        <dbReference type="ARBA" id="ARBA00031828"/>
    </source>
</evidence>
<evidence type="ECO:0000256" key="8">
    <source>
        <dbReference type="PIRSR" id="PIRSR004682-1"/>
    </source>
</evidence>
<keyword evidence="11" id="KW-0460">Magnesium</keyword>
<dbReference type="AlphaFoldDB" id="A0A399SPZ7"/>
<keyword evidence="2 7" id="KW-0963">Cytoplasm</keyword>
<accession>A0A399SPZ7</accession>
<evidence type="ECO:0000256" key="10">
    <source>
        <dbReference type="PIRSR" id="PIRSR004682-3"/>
    </source>
</evidence>
<evidence type="ECO:0000256" key="3">
    <source>
        <dbReference type="ARBA" id="ARBA00022723"/>
    </source>
</evidence>
<dbReference type="InterPro" id="IPR036412">
    <property type="entry name" value="HAD-like_sf"/>
</dbReference>
<evidence type="ECO:0000256" key="7">
    <source>
        <dbReference type="PIRNR" id="PIRNR004682"/>
    </source>
</evidence>
<dbReference type="NCBIfam" id="TIGR00213">
    <property type="entry name" value="GmhB_yaeD"/>
    <property type="match status" value="1"/>
</dbReference>
<name>A0A399SPZ7_9BACT</name>
<feature type="binding site" evidence="9">
    <location>
        <begin position="13"/>
        <end position="15"/>
    </location>
    <ligand>
        <name>substrate</name>
    </ligand>
</feature>
<dbReference type="GO" id="GO:0005975">
    <property type="term" value="P:carbohydrate metabolic process"/>
    <property type="evidence" value="ECO:0007669"/>
    <property type="project" value="InterPro"/>
</dbReference>
<dbReference type="RefSeq" id="WP_119439837.1">
    <property type="nucleotide sequence ID" value="NZ_QWGR01000017.1"/>
</dbReference>
<dbReference type="Gene3D" id="3.40.50.1000">
    <property type="entry name" value="HAD superfamily/HAD-like"/>
    <property type="match status" value="1"/>
</dbReference>
<evidence type="ECO:0000313" key="12">
    <source>
        <dbReference type="EMBL" id="RIJ46086.1"/>
    </source>
</evidence>
<comment type="cofactor">
    <cofactor evidence="11">
        <name>Mg(2+)</name>
        <dbReference type="ChEBI" id="CHEBI:18420"/>
    </cofactor>
</comment>
<proteinExistence type="inferred from homology"/>
<evidence type="ECO:0000256" key="1">
    <source>
        <dbReference type="ARBA" id="ARBA00004496"/>
    </source>
</evidence>
<dbReference type="InterPro" id="IPR023214">
    <property type="entry name" value="HAD_sf"/>
</dbReference>